<evidence type="ECO:0000313" key="1">
    <source>
        <dbReference type="EMBL" id="MFI5682244.1"/>
    </source>
</evidence>
<accession>A0ABW7YIK7</accession>
<comment type="caution">
    <text evidence="1">The sequence shown here is derived from an EMBL/GenBank/DDBJ whole genome shotgun (WGS) entry which is preliminary data.</text>
</comment>
<name>A0ABW7YIK7_STRCE</name>
<reference evidence="1 2" key="1">
    <citation type="submission" date="2024-10" db="EMBL/GenBank/DDBJ databases">
        <title>The Natural Products Discovery Center: Release of the First 8490 Sequenced Strains for Exploring Actinobacteria Biosynthetic Diversity.</title>
        <authorList>
            <person name="Kalkreuter E."/>
            <person name="Kautsar S.A."/>
            <person name="Yang D."/>
            <person name="Bader C.D."/>
            <person name="Teijaro C.N."/>
            <person name="Fluegel L."/>
            <person name="Davis C.M."/>
            <person name="Simpson J.R."/>
            <person name="Lauterbach L."/>
            <person name="Steele A.D."/>
            <person name="Gui C."/>
            <person name="Meng S."/>
            <person name="Li G."/>
            <person name="Viehrig K."/>
            <person name="Ye F."/>
            <person name="Su P."/>
            <person name="Kiefer A.F."/>
            <person name="Nichols A."/>
            <person name="Cepeda A.J."/>
            <person name="Yan W."/>
            <person name="Fan B."/>
            <person name="Jiang Y."/>
            <person name="Adhikari A."/>
            <person name="Zheng C.-J."/>
            <person name="Schuster L."/>
            <person name="Cowan T.M."/>
            <person name="Smanski M.J."/>
            <person name="Chevrette M.G."/>
            <person name="De Carvalho L.P.S."/>
            <person name="Shen B."/>
        </authorList>
    </citation>
    <scope>NUCLEOTIDE SEQUENCE [LARGE SCALE GENOMIC DNA]</scope>
    <source>
        <strain evidence="1 2">NPDC051599</strain>
    </source>
</reference>
<evidence type="ECO:0000313" key="2">
    <source>
        <dbReference type="Proteomes" id="UP001612415"/>
    </source>
</evidence>
<gene>
    <name evidence="1" type="ORF">ACIA8P_48315</name>
</gene>
<organism evidence="1 2">
    <name type="scientific">Streptomyces cellulosae</name>
    <dbReference type="NCBI Taxonomy" id="1968"/>
    <lineage>
        <taxon>Bacteria</taxon>
        <taxon>Bacillati</taxon>
        <taxon>Actinomycetota</taxon>
        <taxon>Actinomycetes</taxon>
        <taxon>Kitasatosporales</taxon>
        <taxon>Streptomycetaceae</taxon>
        <taxon>Streptomyces</taxon>
    </lineage>
</organism>
<keyword evidence="2" id="KW-1185">Reference proteome</keyword>
<proteinExistence type="predicted"/>
<sequence>MALYVDEIKDCTAIAKLRGLRYSHWCRITADAEAELRLFATRLRLRLSAVSEPGPLWGR</sequence>
<dbReference type="EMBL" id="JBITDC010000054">
    <property type="protein sequence ID" value="MFI5682244.1"/>
    <property type="molecule type" value="Genomic_DNA"/>
</dbReference>
<protein>
    <recommendedName>
        <fullName evidence="3">DUF4031 domain-containing protein</fullName>
    </recommendedName>
</protein>
<dbReference type="RefSeq" id="WP_398663546.1">
    <property type="nucleotide sequence ID" value="NZ_JBITDC010000054.1"/>
</dbReference>
<evidence type="ECO:0008006" key="3">
    <source>
        <dbReference type="Google" id="ProtNLM"/>
    </source>
</evidence>
<dbReference type="Proteomes" id="UP001612415">
    <property type="component" value="Unassembled WGS sequence"/>
</dbReference>